<feature type="non-terminal residue" evidence="2">
    <location>
        <position position="63"/>
    </location>
</feature>
<evidence type="ECO:0000256" key="1">
    <source>
        <dbReference type="SAM" id="MobiDB-lite"/>
    </source>
</evidence>
<proteinExistence type="predicted"/>
<reference evidence="2" key="1">
    <citation type="submission" date="2020-02" db="EMBL/GenBank/DDBJ databases">
        <authorList>
            <person name="Meier V. D."/>
        </authorList>
    </citation>
    <scope>NUCLEOTIDE SEQUENCE</scope>
    <source>
        <strain evidence="2">AVDCRST_MAG19</strain>
    </source>
</reference>
<gene>
    <name evidence="2" type="ORF">AVDCRST_MAG19-2165</name>
</gene>
<name>A0A6J4V468_9BACT</name>
<dbReference type="EMBL" id="CADCWL010000098">
    <property type="protein sequence ID" value="CAA9564913.1"/>
    <property type="molecule type" value="Genomic_DNA"/>
</dbReference>
<evidence type="ECO:0000313" key="2">
    <source>
        <dbReference type="EMBL" id="CAA9564913.1"/>
    </source>
</evidence>
<accession>A0A6J4V468</accession>
<feature type="compositionally biased region" description="Low complexity" evidence="1">
    <location>
        <begin position="16"/>
        <end position="33"/>
    </location>
</feature>
<protein>
    <submittedName>
        <fullName evidence="2">Uncharacterized protein</fullName>
    </submittedName>
</protein>
<sequence>GRPAAGRHGGPGGSGRPSLAAGGRGVALGAARGPAWSRRGHATRPGRRDVKAGPPARSASGPI</sequence>
<dbReference type="AlphaFoldDB" id="A0A6J4V468"/>
<feature type="non-terminal residue" evidence="2">
    <location>
        <position position="1"/>
    </location>
</feature>
<feature type="region of interest" description="Disordered" evidence="1">
    <location>
        <begin position="1"/>
        <end position="63"/>
    </location>
</feature>
<organism evidence="2">
    <name type="scientific">uncultured Thermomicrobiales bacterium</name>
    <dbReference type="NCBI Taxonomy" id="1645740"/>
    <lineage>
        <taxon>Bacteria</taxon>
        <taxon>Pseudomonadati</taxon>
        <taxon>Thermomicrobiota</taxon>
        <taxon>Thermomicrobia</taxon>
        <taxon>Thermomicrobiales</taxon>
        <taxon>environmental samples</taxon>
    </lineage>
</organism>